<feature type="domain" description="PDZ" evidence="7">
    <location>
        <begin position="124"/>
        <end position="192"/>
    </location>
</feature>
<protein>
    <submittedName>
        <fullName evidence="8">S41 family peptidase</fullName>
    </submittedName>
</protein>
<evidence type="ECO:0000256" key="1">
    <source>
        <dbReference type="ARBA" id="ARBA00009179"/>
    </source>
</evidence>
<dbReference type="PANTHER" id="PTHR32060:SF30">
    <property type="entry name" value="CARBOXY-TERMINAL PROCESSING PROTEASE CTPA"/>
    <property type="match status" value="1"/>
</dbReference>
<keyword evidence="4 5" id="KW-0720">Serine protease</keyword>
<evidence type="ECO:0000313" key="9">
    <source>
        <dbReference type="Proteomes" id="UP001059480"/>
    </source>
</evidence>
<dbReference type="Pfam" id="PF22694">
    <property type="entry name" value="CtpB_N-like"/>
    <property type="match status" value="1"/>
</dbReference>
<evidence type="ECO:0000313" key="8">
    <source>
        <dbReference type="EMBL" id="MCQ9209061.1"/>
    </source>
</evidence>
<dbReference type="InterPro" id="IPR036365">
    <property type="entry name" value="PGBD-like_sf"/>
</dbReference>
<reference evidence="8" key="3">
    <citation type="journal article" date="2023" name="Microbiol. Resour. Announc.">
        <title>Draft Genome Sequence of Granulicatella sp. Strain S8, Isolated from a Marine Fish, Seriola quinqueradiata.</title>
        <authorList>
            <person name="Lee M."/>
            <person name="Farooq A."/>
            <person name="Jeong J.B."/>
            <person name="Jung M.Y."/>
        </authorList>
    </citation>
    <scope>NUCLEOTIDE SEQUENCE</scope>
    <source>
        <strain evidence="8">S8</strain>
    </source>
</reference>
<dbReference type="SUPFAM" id="SSF52096">
    <property type="entry name" value="ClpP/crotonase"/>
    <property type="match status" value="1"/>
</dbReference>
<reference evidence="8" key="2">
    <citation type="journal article" date="2023" name="Curr. Microbiol.">
        <title>Granulicatella seriolae sp. nov., a Novel Facultative Anaerobe Isolated from Yellowtail Marine Fish.</title>
        <authorList>
            <person name="Lee M."/>
            <person name="Choi Y.J."/>
            <person name="Farooq A."/>
            <person name="Jeong J.B."/>
            <person name="Jung M.Y."/>
        </authorList>
    </citation>
    <scope>NUCLEOTIDE SEQUENCE</scope>
    <source>
        <strain evidence="8">S8</strain>
    </source>
</reference>
<dbReference type="RefSeq" id="WP_256944174.1">
    <property type="nucleotide sequence ID" value="NZ_JANHNZ010000001.1"/>
</dbReference>
<dbReference type="InterPro" id="IPR001478">
    <property type="entry name" value="PDZ"/>
</dbReference>
<dbReference type="NCBIfam" id="TIGR00225">
    <property type="entry name" value="prc"/>
    <property type="match status" value="1"/>
</dbReference>
<dbReference type="SMART" id="SM00228">
    <property type="entry name" value="PDZ"/>
    <property type="match status" value="1"/>
</dbReference>
<dbReference type="InterPro" id="IPR055210">
    <property type="entry name" value="CtpA/B_N"/>
</dbReference>
<evidence type="ECO:0000256" key="5">
    <source>
        <dbReference type="RuleBase" id="RU004404"/>
    </source>
</evidence>
<name>A0ABT1WKL0_9LACT</name>
<dbReference type="Pfam" id="PF01471">
    <property type="entry name" value="PG_binding_1"/>
    <property type="match status" value="1"/>
</dbReference>
<dbReference type="InterPro" id="IPR004447">
    <property type="entry name" value="Peptidase_S41A"/>
</dbReference>
<accession>A0ABT1WKL0</accession>
<dbReference type="Gene3D" id="3.30.750.44">
    <property type="match status" value="1"/>
</dbReference>
<dbReference type="SUPFAM" id="SSF50156">
    <property type="entry name" value="PDZ domain-like"/>
    <property type="match status" value="1"/>
</dbReference>
<evidence type="ECO:0000256" key="4">
    <source>
        <dbReference type="ARBA" id="ARBA00022825"/>
    </source>
</evidence>
<sequence length="501" mass="54316">MDEFEPQAHDKKGQATGIRPWVFALSLFAMAVIAVFATLFVTGKLETSTRGTGPSVSDVLKIPTSPNSQVPKGELAEIEKVYYYLTNGYVNKDITSQEIVNGALKGMADAVGDPYTTYMVNEETMQIDQTLTGSFGGIGAELKSENGQVMISTTMEGTPSRKVGLQTNDVILKVDGNDMTGKTISEVVSVVRGPAGTDVVLTILRNMQEMEVTITRAEIAIVTVTGTVDDTDKTIGHVKITSFSKNTADELKTAVESLRQQGVTSLIFDLRHNPGGLLDQAIAISNMFLKDGDTILQIEDRDGNIRSYKASDQDYGDFKITEPYILLVDEGSASASEILAGALQESVNAKILGVTTYGKGTVQTVIPISDTSELKFTNAKWLTPDGNWINEKGITPSIEVKLPDYAFVTIIDTRETVELGNVSDNVKNIETMLKALGYDVTIDGYFDEGTKKAVEAYQASKNLPVNGQIDLATANALMDDIRELIVKNDTQYKAAVEELKK</sequence>
<dbReference type="PROSITE" id="PS50106">
    <property type="entry name" value="PDZ"/>
    <property type="match status" value="1"/>
</dbReference>
<comment type="similarity">
    <text evidence="1 5">Belongs to the peptidase S41A family.</text>
</comment>
<dbReference type="PANTHER" id="PTHR32060">
    <property type="entry name" value="TAIL-SPECIFIC PROTEASE"/>
    <property type="match status" value="1"/>
</dbReference>
<dbReference type="Gene3D" id="3.90.226.10">
    <property type="entry name" value="2-enoyl-CoA Hydratase, Chain A, domain 1"/>
    <property type="match status" value="1"/>
</dbReference>
<dbReference type="InterPro" id="IPR036366">
    <property type="entry name" value="PGBDSf"/>
</dbReference>
<reference evidence="8" key="1">
    <citation type="submission" date="2022-07" db="EMBL/GenBank/DDBJ databases">
        <authorList>
            <person name="Jung M.-Y."/>
            <person name="Lee M."/>
        </authorList>
    </citation>
    <scope>NUCLEOTIDE SEQUENCE</scope>
    <source>
        <strain evidence="8">S8</strain>
    </source>
</reference>
<dbReference type="SMART" id="SM00245">
    <property type="entry name" value="TSPc"/>
    <property type="match status" value="1"/>
</dbReference>
<dbReference type="InterPro" id="IPR029045">
    <property type="entry name" value="ClpP/crotonase-like_dom_sf"/>
</dbReference>
<proteinExistence type="inferred from homology"/>
<comment type="caution">
    <text evidence="8">The sequence shown here is derived from an EMBL/GenBank/DDBJ whole genome shotgun (WGS) entry which is preliminary data.</text>
</comment>
<evidence type="ECO:0000259" key="7">
    <source>
        <dbReference type="PROSITE" id="PS50106"/>
    </source>
</evidence>
<dbReference type="EMBL" id="JANHNZ010000001">
    <property type="protein sequence ID" value="MCQ9209061.1"/>
    <property type="molecule type" value="Genomic_DNA"/>
</dbReference>
<dbReference type="CDD" id="cd07560">
    <property type="entry name" value="Peptidase_S41_CPP"/>
    <property type="match status" value="1"/>
</dbReference>
<evidence type="ECO:0000256" key="3">
    <source>
        <dbReference type="ARBA" id="ARBA00022801"/>
    </source>
</evidence>
<dbReference type="InterPro" id="IPR005151">
    <property type="entry name" value="Tail-specific_protease"/>
</dbReference>
<dbReference type="Gene3D" id="1.10.101.10">
    <property type="entry name" value="PGBD-like superfamily/PGBD"/>
    <property type="match status" value="1"/>
</dbReference>
<dbReference type="CDD" id="cd06782">
    <property type="entry name" value="cpPDZ_CPP-like"/>
    <property type="match status" value="1"/>
</dbReference>
<keyword evidence="2 5" id="KW-0645">Protease</keyword>
<keyword evidence="6" id="KW-0472">Membrane</keyword>
<feature type="transmembrane region" description="Helical" evidence="6">
    <location>
        <begin position="21"/>
        <end position="41"/>
    </location>
</feature>
<dbReference type="InterPro" id="IPR041489">
    <property type="entry name" value="PDZ_6"/>
</dbReference>
<evidence type="ECO:0000256" key="6">
    <source>
        <dbReference type="SAM" id="Phobius"/>
    </source>
</evidence>
<organism evidence="8 9">
    <name type="scientific">Granulicatella seriolae</name>
    <dbReference type="NCBI Taxonomy" id="2967226"/>
    <lineage>
        <taxon>Bacteria</taxon>
        <taxon>Bacillati</taxon>
        <taxon>Bacillota</taxon>
        <taxon>Bacilli</taxon>
        <taxon>Lactobacillales</taxon>
        <taxon>Carnobacteriaceae</taxon>
        <taxon>Granulicatella</taxon>
    </lineage>
</organism>
<keyword evidence="6" id="KW-1133">Transmembrane helix</keyword>
<dbReference type="Gene3D" id="2.30.42.10">
    <property type="match status" value="1"/>
</dbReference>
<dbReference type="Proteomes" id="UP001059480">
    <property type="component" value="Unassembled WGS sequence"/>
</dbReference>
<dbReference type="Pfam" id="PF17820">
    <property type="entry name" value="PDZ_6"/>
    <property type="match status" value="1"/>
</dbReference>
<keyword evidence="3 5" id="KW-0378">Hydrolase</keyword>
<dbReference type="InterPro" id="IPR002477">
    <property type="entry name" value="Peptidoglycan-bd-like"/>
</dbReference>
<dbReference type="InterPro" id="IPR036034">
    <property type="entry name" value="PDZ_sf"/>
</dbReference>
<dbReference type="SUPFAM" id="SSF47090">
    <property type="entry name" value="PGBD-like"/>
    <property type="match status" value="1"/>
</dbReference>
<gene>
    <name evidence="8" type="ORF">NPA36_00575</name>
</gene>
<dbReference type="Pfam" id="PF03572">
    <property type="entry name" value="Peptidase_S41"/>
    <property type="match status" value="1"/>
</dbReference>
<keyword evidence="9" id="KW-1185">Reference proteome</keyword>
<keyword evidence="6" id="KW-0812">Transmembrane</keyword>
<evidence type="ECO:0000256" key="2">
    <source>
        <dbReference type="ARBA" id="ARBA00022670"/>
    </source>
</evidence>